<accession>A0A8J5VHT2</accession>
<evidence type="ECO:0000313" key="2">
    <source>
        <dbReference type="Proteomes" id="UP000729402"/>
    </source>
</evidence>
<organism evidence="1 2">
    <name type="scientific">Zizania palustris</name>
    <name type="common">Northern wild rice</name>
    <dbReference type="NCBI Taxonomy" id="103762"/>
    <lineage>
        <taxon>Eukaryota</taxon>
        <taxon>Viridiplantae</taxon>
        <taxon>Streptophyta</taxon>
        <taxon>Embryophyta</taxon>
        <taxon>Tracheophyta</taxon>
        <taxon>Spermatophyta</taxon>
        <taxon>Magnoliopsida</taxon>
        <taxon>Liliopsida</taxon>
        <taxon>Poales</taxon>
        <taxon>Poaceae</taxon>
        <taxon>BOP clade</taxon>
        <taxon>Oryzoideae</taxon>
        <taxon>Oryzeae</taxon>
        <taxon>Zizaniinae</taxon>
        <taxon>Zizania</taxon>
    </lineage>
</organism>
<sequence>MFCAARPVSVAAAKSRGGGAGCSEMEDRAVHSGEIHVIVGPMFAGNTMVLSPYGMGFSMFVQASRIEYKKNNDHDKPIDKVRKREKRNRKRNIQISPFEKEALFTVATLTRLKNELSYDEGVIFGGITSPSKEPSMENAAKNEFGLSGIRGGMKFDEVYSSTSLDIDVKLPNNSTSLFLESPFDHIPQLHALYHIVEL</sequence>
<evidence type="ECO:0000313" key="1">
    <source>
        <dbReference type="EMBL" id="KAG8060661.1"/>
    </source>
</evidence>
<reference evidence="1" key="1">
    <citation type="journal article" date="2021" name="bioRxiv">
        <title>Whole Genome Assembly and Annotation of Northern Wild Rice, Zizania palustris L., Supports a Whole Genome Duplication in the Zizania Genus.</title>
        <authorList>
            <person name="Haas M."/>
            <person name="Kono T."/>
            <person name="Macchietto M."/>
            <person name="Millas R."/>
            <person name="McGilp L."/>
            <person name="Shao M."/>
            <person name="Duquette J."/>
            <person name="Hirsch C.N."/>
            <person name="Kimball J."/>
        </authorList>
    </citation>
    <scope>NUCLEOTIDE SEQUENCE</scope>
    <source>
        <tissue evidence="1">Fresh leaf tissue</tissue>
    </source>
</reference>
<dbReference type="EMBL" id="JAAALK010000287">
    <property type="protein sequence ID" value="KAG8060661.1"/>
    <property type="molecule type" value="Genomic_DNA"/>
</dbReference>
<keyword evidence="2" id="KW-1185">Reference proteome</keyword>
<dbReference type="AlphaFoldDB" id="A0A8J5VHT2"/>
<gene>
    <name evidence="1" type="ORF">GUJ93_ZPchr0002g22943</name>
</gene>
<name>A0A8J5VHT2_ZIZPA</name>
<comment type="caution">
    <text evidence="1">The sequence shown here is derived from an EMBL/GenBank/DDBJ whole genome shotgun (WGS) entry which is preliminary data.</text>
</comment>
<reference evidence="1" key="2">
    <citation type="submission" date="2021-02" db="EMBL/GenBank/DDBJ databases">
        <authorList>
            <person name="Kimball J.A."/>
            <person name="Haas M.W."/>
            <person name="Macchietto M."/>
            <person name="Kono T."/>
            <person name="Duquette J."/>
            <person name="Shao M."/>
        </authorList>
    </citation>
    <scope>NUCLEOTIDE SEQUENCE</scope>
    <source>
        <tissue evidence="1">Fresh leaf tissue</tissue>
    </source>
</reference>
<proteinExistence type="predicted"/>
<protein>
    <submittedName>
        <fullName evidence="1">Uncharacterized protein</fullName>
    </submittedName>
</protein>
<dbReference type="Proteomes" id="UP000729402">
    <property type="component" value="Unassembled WGS sequence"/>
</dbReference>